<dbReference type="AlphaFoldDB" id="A0A0J5WT83"/>
<dbReference type="InterPro" id="IPR000792">
    <property type="entry name" value="Tscrpt_reg_LuxR_C"/>
</dbReference>
<evidence type="ECO:0000313" key="6">
    <source>
        <dbReference type="EMBL" id="KML55676.1"/>
    </source>
</evidence>
<evidence type="ECO:0000256" key="3">
    <source>
        <dbReference type="ARBA" id="ARBA00023163"/>
    </source>
</evidence>
<dbReference type="Proteomes" id="UP000036338">
    <property type="component" value="Unassembled WGS sequence"/>
</dbReference>
<organism evidence="6 7">
    <name type="scientific">Burkholderia cepacia</name>
    <name type="common">Pseudomonas cepacia</name>
    <dbReference type="NCBI Taxonomy" id="292"/>
    <lineage>
        <taxon>Bacteria</taxon>
        <taxon>Pseudomonadati</taxon>
        <taxon>Pseudomonadota</taxon>
        <taxon>Betaproteobacteria</taxon>
        <taxon>Burkholderiales</taxon>
        <taxon>Burkholderiaceae</taxon>
        <taxon>Burkholderia</taxon>
        <taxon>Burkholderia cepacia complex</taxon>
    </lineage>
</organism>
<dbReference type="PATRIC" id="fig|292.27.peg.3545"/>
<dbReference type="PROSITE" id="PS00622">
    <property type="entry name" value="HTH_LUXR_1"/>
    <property type="match status" value="1"/>
</dbReference>
<accession>A0A0J5WT83</accession>
<keyword evidence="2" id="KW-0238">DNA-binding</keyword>
<comment type="caution">
    <text evidence="6">The sequence shown here is derived from an EMBL/GenBank/DDBJ whole genome shotgun (WGS) entry which is preliminary data.</text>
</comment>
<dbReference type="PROSITE" id="PS50043">
    <property type="entry name" value="HTH_LUXR_2"/>
    <property type="match status" value="1"/>
</dbReference>
<sequence length="311" mass="34274">MAAAPASVSPDRTAGRRPASARPHTKHGRHTRPFAKTVSTMSPAHISLSNAGDLIASLGSPQFPARLWAWLRETVDPQSHYSVATRYRRDAPSKSVDGVDVLFFAGGDDPDGTRHALDLYTQGEWRTDTLLPHIERTTDSQLVFSCNEEVDTATEYGRQFALGELGEDCTLLGSERDYVYAFSLFRRRGQPSYTLAELALLRQLGDFVLPLLIQHARLARLTPRSDDGALLQRFEQRLSASGAALSQRERLVCRAVLQGQPVPQIADTLALKPSSVRTYLGRALAKLGVPNRAGLFAWCVTEEAPLEDRSH</sequence>
<evidence type="ECO:0000256" key="1">
    <source>
        <dbReference type="ARBA" id="ARBA00023015"/>
    </source>
</evidence>
<dbReference type="GO" id="GO:0006355">
    <property type="term" value="P:regulation of DNA-templated transcription"/>
    <property type="evidence" value="ECO:0007669"/>
    <property type="project" value="InterPro"/>
</dbReference>
<dbReference type="CDD" id="cd06170">
    <property type="entry name" value="LuxR_C_like"/>
    <property type="match status" value="1"/>
</dbReference>
<evidence type="ECO:0000259" key="5">
    <source>
        <dbReference type="PROSITE" id="PS50043"/>
    </source>
</evidence>
<dbReference type="Gene3D" id="1.10.10.10">
    <property type="entry name" value="Winged helix-like DNA-binding domain superfamily/Winged helix DNA-binding domain"/>
    <property type="match status" value="1"/>
</dbReference>
<evidence type="ECO:0000256" key="2">
    <source>
        <dbReference type="ARBA" id="ARBA00023125"/>
    </source>
</evidence>
<keyword evidence="1" id="KW-0805">Transcription regulation</keyword>
<dbReference type="PANTHER" id="PTHR44688:SF16">
    <property type="entry name" value="DNA-BINDING TRANSCRIPTIONAL ACTIVATOR DEVR_DOSR"/>
    <property type="match status" value="1"/>
</dbReference>
<protein>
    <submittedName>
        <fullName evidence="6">LuxR family transcriptional regulator</fullName>
    </submittedName>
</protein>
<dbReference type="PANTHER" id="PTHR44688">
    <property type="entry name" value="DNA-BINDING TRANSCRIPTIONAL ACTIVATOR DEVR_DOSR"/>
    <property type="match status" value="1"/>
</dbReference>
<feature type="domain" description="HTH luxR-type" evidence="5">
    <location>
        <begin position="238"/>
        <end position="303"/>
    </location>
</feature>
<dbReference type="EMBL" id="LDWR01000029">
    <property type="protein sequence ID" value="KML55676.1"/>
    <property type="molecule type" value="Genomic_DNA"/>
</dbReference>
<dbReference type="InterPro" id="IPR016032">
    <property type="entry name" value="Sig_transdc_resp-reg_C-effctor"/>
</dbReference>
<reference evidence="6 7" key="1">
    <citation type="submission" date="2015-05" db="EMBL/GenBank/DDBJ databases">
        <title>Draft genome of Burkholderia cepacia LK29.</title>
        <authorList>
            <person name="Chan X.Y."/>
        </authorList>
    </citation>
    <scope>NUCLEOTIDE SEQUENCE [LARGE SCALE GENOMIC DNA]</scope>
    <source>
        <strain evidence="6 7">LK29</strain>
    </source>
</reference>
<gene>
    <name evidence="6" type="ORF">VL15_17745</name>
</gene>
<dbReference type="SUPFAM" id="SSF46894">
    <property type="entry name" value="C-terminal effector domain of the bipartite response regulators"/>
    <property type="match status" value="1"/>
</dbReference>
<feature type="compositionally biased region" description="Basic residues" evidence="4">
    <location>
        <begin position="23"/>
        <end position="33"/>
    </location>
</feature>
<dbReference type="SMART" id="SM00421">
    <property type="entry name" value="HTH_LUXR"/>
    <property type="match status" value="1"/>
</dbReference>
<dbReference type="InterPro" id="IPR036388">
    <property type="entry name" value="WH-like_DNA-bd_sf"/>
</dbReference>
<dbReference type="GO" id="GO:0003677">
    <property type="term" value="F:DNA binding"/>
    <property type="evidence" value="ECO:0007669"/>
    <property type="project" value="UniProtKB-KW"/>
</dbReference>
<evidence type="ECO:0000256" key="4">
    <source>
        <dbReference type="SAM" id="MobiDB-lite"/>
    </source>
</evidence>
<evidence type="ECO:0000313" key="7">
    <source>
        <dbReference type="Proteomes" id="UP000036338"/>
    </source>
</evidence>
<dbReference type="Pfam" id="PF00196">
    <property type="entry name" value="GerE"/>
    <property type="match status" value="1"/>
</dbReference>
<proteinExistence type="predicted"/>
<feature type="region of interest" description="Disordered" evidence="4">
    <location>
        <begin position="1"/>
        <end position="39"/>
    </location>
</feature>
<keyword evidence="3" id="KW-0804">Transcription</keyword>
<name>A0A0J5WT83_BURCE</name>